<keyword evidence="2" id="KW-0472">Membrane</keyword>
<evidence type="ECO:0000256" key="2">
    <source>
        <dbReference type="SAM" id="Phobius"/>
    </source>
</evidence>
<feature type="compositionally biased region" description="Basic and acidic residues" evidence="1">
    <location>
        <begin position="310"/>
        <end position="321"/>
    </location>
</feature>
<feature type="signal peptide" evidence="3">
    <location>
        <begin position="1"/>
        <end position="23"/>
    </location>
</feature>
<feature type="chain" id="PRO_5002070342" evidence="3">
    <location>
        <begin position="24"/>
        <end position="333"/>
    </location>
</feature>
<dbReference type="AlphaFoldDB" id="A0A0A9XWJ7"/>
<keyword evidence="3" id="KW-0732">Signal</keyword>
<name>A0A0A9XWJ7_LYGHE</name>
<feature type="region of interest" description="Disordered" evidence="1">
    <location>
        <begin position="297"/>
        <end position="333"/>
    </location>
</feature>
<accession>A0A0A9XWJ7</accession>
<organism evidence="4">
    <name type="scientific">Lygus hesperus</name>
    <name type="common">Western plant bug</name>
    <dbReference type="NCBI Taxonomy" id="30085"/>
    <lineage>
        <taxon>Eukaryota</taxon>
        <taxon>Metazoa</taxon>
        <taxon>Ecdysozoa</taxon>
        <taxon>Arthropoda</taxon>
        <taxon>Hexapoda</taxon>
        <taxon>Insecta</taxon>
        <taxon>Pterygota</taxon>
        <taxon>Neoptera</taxon>
        <taxon>Paraneoptera</taxon>
        <taxon>Hemiptera</taxon>
        <taxon>Heteroptera</taxon>
        <taxon>Panheteroptera</taxon>
        <taxon>Cimicomorpha</taxon>
        <taxon>Miridae</taxon>
        <taxon>Mirini</taxon>
        <taxon>Lygus</taxon>
    </lineage>
</organism>
<evidence type="ECO:0000313" key="4">
    <source>
        <dbReference type="EMBL" id="JAG23781.1"/>
    </source>
</evidence>
<gene>
    <name evidence="4" type="primary">Tbc1d8</name>
    <name evidence="4" type="ORF">CM83_37754</name>
</gene>
<evidence type="ECO:0000256" key="3">
    <source>
        <dbReference type="SAM" id="SignalP"/>
    </source>
</evidence>
<keyword evidence="2" id="KW-0812">Transmembrane</keyword>
<proteinExistence type="predicted"/>
<keyword evidence="2" id="KW-1133">Transmembrane helix</keyword>
<feature type="transmembrane region" description="Helical" evidence="2">
    <location>
        <begin position="259"/>
        <end position="281"/>
    </location>
</feature>
<sequence>MGILPKLFLALSIVTTNLPYSSNYTDYVLDPKNQNKLCSSSFPHREVEIKENAALRINFTLSEEEQSSNSVYKQNFICVFFLKVPEGMGIFGVIQKMAFRRDSRTNDCTDYIQFRHSKNRGWFEKALNVDLERKTEHWSADQICGEVTPLQEPFSEIPTTTSDVARHATLNRANYLAVKVNISKKKLKPNERIEIVVAFTPFKECSNDSEEMKLCGHNTCILKSYFNDRIINCPFVNCVDEECSPLIEEDRPSLWSGKIAVTAVSSIFLSFFLFLGCIMMCRYAEMFCWGDGHPPDRGTELSEVEPTAPSHHDSPSPDKDLPPAYETLFPSER</sequence>
<reference evidence="4" key="2">
    <citation type="submission" date="2014-07" db="EMBL/GenBank/DDBJ databases">
        <authorList>
            <person name="Hull J."/>
        </authorList>
    </citation>
    <scope>NUCLEOTIDE SEQUENCE</scope>
</reference>
<protein>
    <submittedName>
        <fullName evidence="4">TBC1 domain family member 8</fullName>
    </submittedName>
</protein>
<reference evidence="4" key="1">
    <citation type="journal article" date="2014" name="PLoS ONE">
        <title>Transcriptome-Based Identification of ABC Transporters in the Western Tarnished Plant Bug Lygus hesperus.</title>
        <authorList>
            <person name="Hull J.J."/>
            <person name="Chaney K."/>
            <person name="Geib S.M."/>
            <person name="Fabrick J.A."/>
            <person name="Brent C.S."/>
            <person name="Walsh D."/>
            <person name="Lavine L.C."/>
        </authorList>
    </citation>
    <scope>NUCLEOTIDE SEQUENCE</scope>
</reference>
<evidence type="ECO:0000256" key="1">
    <source>
        <dbReference type="SAM" id="MobiDB-lite"/>
    </source>
</evidence>
<dbReference type="EMBL" id="GBHO01019823">
    <property type="protein sequence ID" value="JAG23781.1"/>
    <property type="molecule type" value="Transcribed_RNA"/>
</dbReference>